<comment type="similarity">
    <text evidence="1 3">Belongs to the short-chain dehydrogenases/reductases (SDR) family.</text>
</comment>
<reference evidence="4 5" key="1">
    <citation type="submission" date="2018-06" db="EMBL/GenBank/DDBJ databases">
        <authorList>
            <consortium name="Pathogen Informatics"/>
            <person name="Doyle S."/>
        </authorList>
    </citation>
    <scope>NUCLEOTIDE SEQUENCE [LARGE SCALE GENOMIC DNA]</scope>
    <source>
        <strain evidence="4 5">NCTC13315</strain>
    </source>
</reference>
<dbReference type="PANTHER" id="PTHR44196">
    <property type="entry name" value="DEHYDROGENASE/REDUCTASE SDR FAMILY MEMBER 7B"/>
    <property type="match status" value="1"/>
</dbReference>
<dbReference type="PRINTS" id="PR00080">
    <property type="entry name" value="SDRFAMILY"/>
</dbReference>
<evidence type="ECO:0000313" key="5">
    <source>
        <dbReference type="Proteomes" id="UP000254968"/>
    </source>
</evidence>
<dbReference type="PANTHER" id="PTHR44196:SF1">
    <property type="entry name" value="DEHYDROGENASE_REDUCTASE SDR FAMILY MEMBER 7B"/>
    <property type="match status" value="1"/>
</dbReference>
<dbReference type="EMBL" id="UGNV01000001">
    <property type="protein sequence ID" value="STX28729.1"/>
    <property type="molecule type" value="Genomic_DNA"/>
</dbReference>
<keyword evidence="5" id="KW-1185">Reference proteome</keyword>
<dbReference type="OrthoDB" id="9806974at2"/>
<dbReference type="PRINTS" id="PR00081">
    <property type="entry name" value="GDHRDH"/>
</dbReference>
<dbReference type="SUPFAM" id="SSF51735">
    <property type="entry name" value="NAD(P)-binding Rossmann-fold domains"/>
    <property type="match status" value="1"/>
</dbReference>
<dbReference type="CDD" id="cd05233">
    <property type="entry name" value="SDR_c"/>
    <property type="match status" value="1"/>
</dbReference>
<dbReference type="RefSeq" id="WP_115302454.1">
    <property type="nucleotide sequence ID" value="NZ_CAAAHO010000001.1"/>
</dbReference>
<accession>A0A378I0Q0</accession>
<organism evidence="4 5">
    <name type="scientific">Legionella beliardensis</name>
    <dbReference type="NCBI Taxonomy" id="91822"/>
    <lineage>
        <taxon>Bacteria</taxon>
        <taxon>Pseudomonadati</taxon>
        <taxon>Pseudomonadota</taxon>
        <taxon>Gammaproteobacteria</taxon>
        <taxon>Legionellales</taxon>
        <taxon>Legionellaceae</taxon>
        <taxon>Legionella</taxon>
    </lineage>
</organism>
<dbReference type="EC" id="1.1.1.30" evidence="4"/>
<dbReference type="Proteomes" id="UP000254968">
    <property type="component" value="Unassembled WGS sequence"/>
</dbReference>
<gene>
    <name evidence="4" type="primary">bdhA_1</name>
    <name evidence="4" type="ORF">NCTC13315_01262</name>
</gene>
<dbReference type="GO" id="GO:0016020">
    <property type="term" value="C:membrane"/>
    <property type="evidence" value="ECO:0007669"/>
    <property type="project" value="TreeGrafter"/>
</dbReference>
<protein>
    <submittedName>
        <fullName evidence="4">Oxidoreductase dehydrogenase, short chain</fullName>
        <ecNumber evidence="4">1.1.1.30</ecNumber>
    </submittedName>
</protein>
<dbReference type="InterPro" id="IPR036291">
    <property type="entry name" value="NAD(P)-bd_dom_sf"/>
</dbReference>
<dbReference type="GO" id="GO:0003858">
    <property type="term" value="F:3-hydroxybutyrate dehydrogenase activity"/>
    <property type="evidence" value="ECO:0007669"/>
    <property type="project" value="UniProtKB-EC"/>
</dbReference>
<dbReference type="InterPro" id="IPR002347">
    <property type="entry name" value="SDR_fam"/>
</dbReference>
<evidence type="ECO:0000313" key="4">
    <source>
        <dbReference type="EMBL" id="STX28729.1"/>
    </source>
</evidence>
<dbReference type="Gene3D" id="3.40.50.720">
    <property type="entry name" value="NAD(P)-binding Rossmann-like Domain"/>
    <property type="match status" value="1"/>
</dbReference>
<dbReference type="AlphaFoldDB" id="A0A378I0Q0"/>
<sequence length="287" mass="32070">METSKQVAVITGAANGIGFALTKNCLQRGINVVMADHAISTLCDRVEQLSGQNQADVFGVTCDVTKPEGLKHLAKQTLERFGRVDWLFNNAGICGHFEPVWELTSEHIRKVMDVNLYGVIHALHAFLPIMFNQSHRSYVINMASFYGLCSGSQLSAYAMSKHALVALSESLYFDLNRLNKPVDVSVVCPSFTNTQLLTNSTPLNNNKLHEMMSHLIERSRPADDVAKHILNELEKKTFYILPDKEVKEYCTQRTEAIINQTEPHQHNIEKLIASLSNRALKANSSVT</sequence>
<keyword evidence="2 4" id="KW-0560">Oxidoreductase</keyword>
<evidence type="ECO:0000256" key="3">
    <source>
        <dbReference type="RuleBase" id="RU000363"/>
    </source>
</evidence>
<name>A0A378I0Q0_9GAMM</name>
<dbReference type="Pfam" id="PF00106">
    <property type="entry name" value="adh_short"/>
    <property type="match status" value="1"/>
</dbReference>
<evidence type="ECO:0000256" key="1">
    <source>
        <dbReference type="ARBA" id="ARBA00006484"/>
    </source>
</evidence>
<proteinExistence type="inferred from homology"/>
<evidence type="ECO:0000256" key="2">
    <source>
        <dbReference type="ARBA" id="ARBA00023002"/>
    </source>
</evidence>